<evidence type="ECO:0000313" key="3">
    <source>
        <dbReference type="Proteomes" id="UP000266673"/>
    </source>
</evidence>
<reference evidence="2 3" key="1">
    <citation type="submission" date="2018-06" db="EMBL/GenBank/DDBJ databases">
        <title>Comparative genomics reveals the genomic features of Rhizophagus irregularis, R. cerebriforme, R. diaphanum and Gigaspora rosea, and their symbiotic lifestyle signature.</title>
        <authorList>
            <person name="Morin E."/>
            <person name="San Clemente H."/>
            <person name="Chen E.C.H."/>
            <person name="De La Providencia I."/>
            <person name="Hainaut M."/>
            <person name="Kuo A."/>
            <person name="Kohler A."/>
            <person name="Murat C."/>
            <person name="Tang N."/>
            <person name="Roy S."/>
            <person name="Loubradou J."/>
            <person name="Henrissat B."/>
            <person name="Grigoriev I.V."/>
            <person name="Corradi N."/>
            <person name="Roux C."/>
            <person name="Martin F.M."/>
        </authorList>
    </citation>
    <scope>NUCLEOTIDE SEQUENCE [LARGE SCALE GENOMIC DNA]</scope>
    <source>
        <strain evidence="2 3">DAOM 194757</strain>
    </source>
</reference>
<organism evidence="2 3">
    <name type="scientific">Gigaspora rosea</name>
    <dbReference type="NCBI Taxonomy" id="44941"/>
    <lineage>
        <taxon>Eukaryota</taxon>
        <taxon>Fungi</taxon>
        <taxon>Fungi incertae sedis</taxon>
        <taxon>Mucoromycota</taxon>
        <taxon>Glomeromycotina</taxon>
        <taxon>Glomeromycetes</taxon>
        <taxon>Diversisporales</taxon>
        <taxon>Gigasporaceae</taxon>
        <taxon>Gigaspora</taxon>
    </lineage>
</organism>
<name>A0A397U0H5_9GLOM</name>
<feature type="domain" description="Transposase putative helix-turn-helix" evidence="1">
    <location>
        <begin position="93"/>
        <end position="127"/>
    </location>
</feature>
<evidence type="ECO:0000313" key="2">
    <source>
        <dbReference type="EMBL" id="RIB00903.1"/>
    </source>
</evidence>
<keyword evidence="3" id="KW-1185">Reference proteome</keyword>
<dbReference type="OrthoDB" id="2447291at2759"/>
<evidence type="ECO:0000259" key="1">
    <source>
        <dbReference type="Pfam" id="PF12323"/>
    </source>
</evidence>
<comment type="caution">
    <text evidence="2">The sequence shown here is derived from an EMBL/GenBank/DDBJ whole genome shotgun (WGS) entry which is preliminary data.</text>
</comment>
<feature type="non-terminal residue" evidence="2">
    <location>
        <position position="256"/>
    </location>
</feature>
<proteinExistence type="predicted"/>
<dbReference type="Proteomes" id="UP000266673">
    <property type="component" value="Unassembled WGS sequence"/>
</dbReference>
<dbReference type="InterPro" id="IPR021027">
    <property type="entry name" value="Transposase_put_HTH"/>
</dbReference>
<accession>A0A397U0H5</accession>
<gene>
    <name evidence="2" type="ORF">C2G38_2128839</name>
</gene>
<dbReference type="AlphaFoldDB" id="A0A397U0H5"/>
<protein>
    <recommendedName>
        <fullName evidence="1">Transposase putative helix-turn-helix domain-containing protein</fullName>
    </recommendedName>
</protein>
<sequence>MMSVQTSDSADSHLTSLNLCSHYTLRNSWFSSTNQVLTNMKYHKISLQSTPSLSVEYKEEDQLCTEESGKPKTIKARSKKKRKIETSVNRTLSIKTYPNHSQKKILKRWLGLMRYAYNTVVRWNKNRRFCNSSKNFEWIKPYTLNEKLKLYTDIKEGKDLNEKDKKLRRSCVWGERKFLRTVVWLELRLKGLYDKVPANIIDESIDDALIARKNIIQKNLKDTKKSFLSFKSKKDLRQTMTIRAQNFSKKDWNHFY</sequence>
<dbReference type="Pfam" id="PF12323">
    <property type="entry name" value="HTH_OrfB_IS605"/>
    <property type="match status" value="1"/>
</dbReference>
<dbReference type="EMBL" id="QKWP01003487">
    <property type="protein sequence ID" value="RIB00903.1"/>
    <property type="molecule type" value="Genomic_DNA"/>
</dbReference>